<evidence type="ECO:0000256" key="1">
    <source>
        <dbReference type="SAM" id="Coils"/>
    </source>
</evidence>
<feature type="compositionally biased region" description="Polar residues" evidence="2">
    <location>
        <begin position="882"/>
        <end position="907"/>
    </location>
</feature>
<protein>
    <recommendedName>
        <fullName evidence="5">Cep57 centrosome microtubule-binding domain-containing protein</fullName>
    </recommendedName>
</protein>
<feature type="compositionally biased region" description="Polar residues" evidence="2">
    <location>
        <begin position="464"/>
        <end position="473"/>
    </location>
</feature>
<feature type="region of interest" description="Disordered" evidence="2">
    <location>
        <begin position="1191"/>
        <end position="1229"/>
    </location>
</feature>
<dbReference type="STRING" id="403673.A0A177WH32"/>
<feature type="region of interest" description="Disordered" evidence="2">
    <location>
        <begin position="882"/>
        <end position="920"/>
    </location>
</feature>
<feature type="region of interest" description="Disordered" evidence="2">
    <location>
        <begin position="700"/>
        <end position="727"/>
    </location>
</feature>
<dbReference type="OrthoDB" id="76453at2759"/>
<dbReference type="PANTHER" id="PTHR19336:SF9">
    <property type="entry name" value="SPINDLE POLE BODY PROTEIN PPC89"/>
    <property type="match status" value="1"/>
</dbReference>
<evidence type="ECO:0000313" key="4">
    <source>
        <dbReference type="Proteomes" id="UP000077115"/>
    </source>
</evidence>
<evidence type="ECO:0008006" key="5">
    <source>
        <dbReference type="Google" id="ProtNLM"/>
    </source>
</evidence>
<dbReference type="EMBL" id="DS022302">
    <property type="protein sequence ID" value="OAJ38994.1"/>
    <property type="molecule type" value="Genomic_DNA"/>
</dbReference>
<feature type="compositionally biased region" description="Polar residues" evidence="2">
    <location>
        <begin position="533"/>
        <end position="546"/>
    </location>
</feature>
<feature type="region of interest" description="Disordered" evidence="2">
    <location>
        <begin position="1041"/>
        <end position="1076"/>
    </location>
</feature>
<dbReference type="InterPro" id="IPR051756">
    <property type="entry name" value="Centrosomal_MT-associated"/>
</dbReference>
<feature type="compositionally biased region" description="Basic and acidic residues" evidence="2">
    <location>
        <begin position="908"/>
        <end position="917"/>
    </location>
</feature>
<keyword evidence="1" id="KW-0175">Coiled coil</keyword>
<feature type="compositionally biased region" description="Polar residues" evidence="2">
    <location>
        <begin position="1060"/>
        <end position="1072"/>
    </location>
</feature>
<sequence length="1487" mass="163665">MTAAGEVAHQHLSASPIIETISSNFRADLDRRNTDALLELNLQIDQLASAPLRSALPPYDDQLNLSPLTSTVAIPMTMEQTVLTQSNFNDNATPFAAIRTGEDCADYSLNYRMLDAMASGQNTTTGLLPPVHTLPTESTILAMNHNLADISMQLNMDLADFKRLADMDTHAATPSFMHATDMSSMHMNSQADSKPLNSLKQKVLQWPDSQVSGNPFITDSLISDIPGNMMDGVSMDRDPHGDFTLSFTAPHYSSIFPTTTSISAAKPAASSPTTPVPTQKLFVRDMDVSHVADASADFDYNTSHILTQPLQMTQDTDALFARVDRSIDDESFAYADYDTHTGNAIYSSHTPYGPSTTTSRIHSLHVSPDRGYRRSAQEISQAWMSVSRQPNLSDLQTSTLAKVEELTSPPDANACSSNLNVENNELQSLSDRLESIRLGTNHSAYNGAAITVADTALNNLTAHSETGQHSSNDMAKIDNDSHNQSNAHTQVPWASASIQQIHQRILHGYNLTSQSQQHDQGLATSENPRKSVISGQVSRDGSNNGIDNLHFRRPLPTTLMDVDHNKTLYSIPADENSRAVVNALRTLQERVGKLEGEKMAAKDKISDLELELSTTRKLLYHQQQSGFTADSFANSVVNGSTQQPAGNHAGLTVSDANPTSVHNSTAEPHFSISEPQLLHQQHTTLQSNVDQVSAHTPLISVQSQSQPVSSTTTEPTSPNLKLISNVPPLPATKTSTLNDIAEARQMVSDLKARVERVRDLDRDVQGLDTPQPKYSTNHLAQSAPFQNQDFPVKLESHFESKNMPDRENVSHPLPFNTHLYPVEKTEPLSMNPAASKNSYDTFIDSHRQTPSMHVQDNVPVKPAFENAPDRTYYQRNRVLYSSLPQENVHNPNELSSSKHMTPPSFSDSYHDSTRKYESTTAPVLHSFSTSIPTSMPTFTTFKSTAPMTEEHRPTKERDNALQNRYDAYQPTQNHRFDLPFKVSATGDADCSFLSEAEINRLQQDIQSERLAHEAYQRQPSQAFLKQQLLDQSKSIPIMASTAGAGSKKKQRKHNKVPTYTPDNVPSTNSTGSELAPQWRKIEQRGRSSLRGVVNPSTTLTTHIRRRPPIDMPSVVQQPMNTDPHGREMPFTVGQCTGKSFSVTANLQRVFSLLKAHNPGLCSVCSRRRGAVCQPSHFEHNKGGERRRTMHVVDGGGERGRRRSATGPSAKDTRMVRQSNSTRSSTRVASNADDMHISTDLDADVSAGIASAGTENLHHVLGILEEEFRTLKGEYNHLVSEYEKAVDSTSRIGDIVRDHDMSISNMNGDQNSKKNLKAIGDELRLVIQNMETKGDQVSILREIMQSTLKHNQSKSEYAAERKGVITSHSGGNSSNNVSHRAAKEKRYLLSTVTSRSKSRESIFRNGDPAHGVGSDGDGVYSSKSVPMHGGKPIYNRRNDAVDGQKANIPRWSTHRSASHSPGRLVASLSLLKSSQKVQDALVDSVSNI</sequence>
<dbReference type="GO" id="GO:0008017">
    <property type="term" value="F:microtubule binding"/>
    <property type="evidence" value="ECO:0007669"/>
    <property type="project" value="TreeGrafter"/>
</dbReference>
<evidence type="ECO:0000313" key="3">
    <source>
        <dbReference type="EMBL" id="OAJ38994.1"/>
    </source>
</evidence>
<feature type="region of interest" description="Disordered" evidence="2">
    <location>
        <begin position="464"/>
        <end position="494"/>
    </location>
</feature>
<gene>
    <name evidence="3" type="ORF">BDEG_22879</name>
</gene>
<dbReference type="Proteomes" id="UP000077115">
    <property type="component" value="Unassembled WGS sequence"/>
</dbReference>
<name>A0A177WH32_BATDL</name>
<feature type="compositionally biased region" description="Low complexity" evidence="2">
    <location>
        <begin position="700"/>
        <end position="718"/>
    </location>
</feature>
<feature type="compositionally biased region" description="Polar residues" evidence="2">
    <location>
        <begin position="1215"/>
        <end position="1228"/>
    </location>
</feature>
<accession>A0A177WH32</accession>
<proteinExistence type="predicted"/>
<organism evidence="3 4">
    <name type="scientific">Batrachochytrium dendrobatidis (strain JEL423)</name>
    <dbReference type="NCBI Taxonomy" id="403673"/>
    <lineage>
        <taxon>Eukaryota</taxon>
        <taxon>Fungi</taxon>
        <taxon>Fungi incertae sedis</taxon>
        <taxon>Chytridiomycota</taxon>
        <taxon>Chytridiomycota incertae sedis</taxon>
        <taxon>Chytridiomycetes</taxon>
        <taxon>Rhizophydiales</taxon>
        <taxon>Rhizophydiales incertae sedis</taxon>
        <taxon>Batrachochytrium</taxon>
    </lineage>
</organism>
<feature type="coiled-coil region" evidence="1">
    <location>
        <begin position="584"/>
        <end position="611"/>
    </location>
</feature>
<feature type="region of interest" description="Disordered" evidence="2">
    <location>
        <begin position="513"/>
        <end position="551"/>
    </location>
</feature>
<evidence type="ECO:0000256" key="2">
    <source>
        <dbReference type="SAM" id="MobiDB-lite"/>
    </source>
</evidence>
<feature type="compositionally biased region" description="Polar residues" evidence="2">
    <location>
        <begin position="654"/>
        <end position="666"/>
    </location>
</feature>
<feature type="compositionally biased region" description="Polar residues" evidence="2">
    <location>
        <begin position="513"/>
        <end position="526"/>
    </location>
</feature>
<reference evidence="3 4" key="2">
    <citation type="submission" date="2016-05" db="EMBL/GenBank/DDBJ databases">
        <title>Lineage-specific infection strategies underlie the spectrum of fungal disease in amphibians.</title>
        <authorList>
            <person name="Cuomo C.A."/>
            <person name="Farrer R.A."/>
            <person name="James T."/>
            <person name="Longcore J."/>
            <person name="Birren B."/>
        </authorList>
    </citation>
    <scope>NUCLEOTIDE SEQUENCE [LARGE SCALE GENOMIC DNA]</scope>
    <source>
        <strain evidence="3 4">JEL423</strain>
    </source>
</reference>
<feature type="region of interest" description="Disordered" evidence="2">
    <location>
        <begin position="1396"/>
        <end position="1416"/>
    </location>
</feature>
<dbReference type="VEuPathDB" id="FungiDB:BDEG_22879"/>
<reference evidence="3 4" key="1">
    <citation type="submission" date="2006-10" db="EMBL/GenBank/DDBJ databases">
        <title>The Genome Sequence of Batrachochytrium dendrobatidis JEL423.</title>
        <authorList>
            <consortium name="The Broad Institute Genome Sequencing Platform"/>
            <person name="Birren B."/>
            <person name="Lander E."/>
            <person name="Galagan J."/>
            <person name="Cuomo C."/>
            <person name="Devon K."/>
            <person name="Jaffe D."/>
            <person name="Butler J."/>
            <person name="Alvarez P."/>
            <person name="Gnerre S."/>
            <person name="Grabherr M."/>
            <person name="Kleber M."/>
            <person name="Mauceli E."/>
            <person name="Brockman W."/>
            <person name="Young S."/>
            <person name="LaButti K."/>
            <person name="Sykes S."/>
            <person name="DeCaprio D."/>
            <person name="Crawford M."/>
            <person name="Koehrsen M."/>
            <person name="Engels R."/>
            <person name="Montgomery P."/>
            <person name="Pearson M."/>
            <person name="Howarth C."/>
            <person name="Larson L."/>
            <person name="White J."/>
            <person name="O'Leary S."/>
            <person name="Kodira C."/>
            <person name="Zeng Q."/>
            <person name="Yandava C."/>
            <person name="Alvarado L."/>
            <person name="Longcore J."/>
            <person name="James T."/>
        </authorList>
    </citation>
    <scope>NUCLEOTIDE SEQUENCE [LARGE SCALE GENOMIC DNA]</scope>
    <source>
        <strain evidence="3 4">JEL423</strain>
    </source>
</reference>
<feature type="region of interest" description="Disordered" evidence="2">
    <location>
        <begin position="848"/>
        <end position="869"/>
    </location>
</feature>
<feature type="region of interest" description="Disordered" evidence="2">
    <location>
        <begin position="641"/>
        <end position="667"/>
    </location>
</feature>
<dbReference type="PANTHER" id="PTHR19336">
    <property type="entry name" value="UNCHARACTERIZED DUF1167"/>
    <property type="match status" value="1"/>
</dbReference>
<feature type="compositionally biased region" description="Basic residues" evidence="2">
    <location>
        <begin position="1046"/>
        <end position="1055"/>
    </location>
</feature>